<feature type="region of interest" description="Disordered" evidence="1">
    <location>
        <begin position="27"/>
        <end position="49"/>
    </location>
</feature>
<dbReference type="Gene3D" id="3.40.190.10">
    <property type="entry name" value="Periplasmic binding protein-like II"/>
    <property type="match status" value="2"/>
</dbReference>
<feature type="signal peptide" evidence="2">
    <location>
        <begin position="1"/>
        <end position="25"/>
    </location>
</feature>
<evidence type="ECO:0000313" key="4">
    <source>
        <dbReference type="Proteomes" id="UP001501734"/>
    </source>
</evidence>
<dbReference type="EMBL" id="BAABDL010000067">
    <property type="protein sequence ID" value="GAA4067638.1"/>
    <property type="molecule type" value="Genomic_DNA"/>
</dbReference>
<proteinExistence type="predicted"/>
<organism evidence="3 4">
    <name type="scientific">Amphibacillus indicireducens</name>
    <dbReference type="NCBI Taxonomy" id="1076330"/>
    <lineage>
        <taxon>Bacteria</taxon>
        <taxon>Bacillati</taxon>
        <taxon>Bacillota</taxon>
        <taxon>Bacilli</taxon>
        <taxon>Bacillales</taxon>
        <taxon>Bacillaceae</taxon>
        <taxon>Amphibacillus</taxon>
    </lineage>
</organism>
<dbReference type="CDD" id="cd13582">
    <property type="entry name" value="PBP2_AlgQ_like_3"/>
    <property type="match status" value="1"/>
</dbReference>
<name>A0ABP7VIA4_9BACI</name>
<keyword evidence="4" id="KW-1185">Reference proteome</keyword>
<evidence type="ECO:0000256" key="1">
    <source>
        <dbReference type="SAM" id="MobiDB-lite"/>
    </source>
</evidence>
<evidence type="ECO:0000313" key="3">
    <source>
        <dbReference type="EMBL" id="GAA4067638.1"/>
    </source>
</evidence>
<dbReference type="PROSITE" id="PS51257">
    <property type="entry name" value="PROKAR_LIPOPROTEIN"/>
    <property type="match status" value="1"/>
</dbReference>
<dbReference type="RefSeq" id="WP_344911349.1">
    <property type="nucleotide sequence ID" value="NZ_BAABDL010000067.1"/>
</dbReference>
<dbReference type="SUPFAM" id="SSF53850">
    <property type="entry name" value="Periplasmic binding protein-like II"/>
    <property type="match status" value="1"/>
</dbReference>
<dbReference type="Pfam" id="PF13416">
    <property type="entry name" value="SBP_bac_8"/>
    <property type="match status" value="1"/>
</dbReference>
<dbReference type="PANTHER" id="PTHR43649:SF12">
    <property type="entry name" value="DIACETYLCHITOBIOSE BINDING PROTEIN DASA"/>
    <property type="match status" value="1"/>
</dbReference>
<dbReference type="Proteomes" id="UP001501734">
    <property type="component" value="Unassembled WGS sequence"/>
</dbReference>
<keyword evidence="2" id="KW-0732">Signal</keyword>
<evidence type="ECO:0000256" key="2">
    <source>
        <dbReference type="SAM" id="SignalP"/>
    </source>
</evidence>
<dbReference type="InterPro" id="IPR050490">
    <property type="entry name" value="Bact_solute-bd_prot1"/>
</dbReference>
<accession>A0ABP7VIA4</accession>
<feature type="chain" id="PRO_5046259103" evidence="2">
    <location>
        <begin position="26"/>
        <end position="568"/>
    </location>
</feature>
<comment type="caution">
    <text evidence="3">The sequence shown here is derived from an EMBL/GenBank/DDBJ whole genome shotgun (WGS) entry which is preliminary data.</text>
</comment>
<reference evidence="4" key="1">
    <citation type="journal article" date="2019" name="Int. J. Syst. Evol. Microbiol.">
        <title>The Global Catalogue of Microorganisms (GCM) 10K type strain sequencing project: providing services to taxonomists for standard genome sequencing and annotation.</title>
        <authorList>
            <consortium name="The Broad Institute Genomics Platform"/>
            <consortium name="The Broad Institute Genome Sequencing Center for Infectious Disease"/>
            <person name="Wu L."/>
            <person name="Ma J."/>
        </authorList>
    </citation>
    <scope>NUCLEOTIDE SEQUENCE [LARGE SCALE GENOMIC DNA]</scope>
    <source>
        <strain evidence="4">JCM 17250</strain>
    </source>
</reference>
<gene>
    <name evidence="3" type="ORF">GCM10022410_12120</name>
</gene>
<protein>
    <submittedName>
        <fullName evidence="3">ABC transporter substrate-binding protein</fullName>
    </submittedName>
</protein>
<dbReference type="InterPro" id="IPR006059">
    <property type="entry name" value="SBP"/>
</dbReference>
<dbReference type="PANTHER" id="PTHR43649">
    <property type="entry name" value="ARABINOSE-BINDING PROTEIN-RELATED"/>
    <property type="match status" value="1"/>
</dbReference>
<sequence>MKKRLSVLWLLIIAGILIFTACSNGSDSVDGEKDTDEPGTSEDNSKDIPAEPVTLTFYNEDGEEKPFDDPVAQKITEKTGVILDIDYPVGGSDETVPLMIASGDYPDLIFAKGDISMLIEAGGVIKLDDLIEERGDNLKAMYGDQIDRLRNSLDDPSIYQVGTFGVHDVPLETSGTFQIQLEVLRELGYPEITTLEEFEAALTEYAEMYPEINGEKTLPLSLLGSDWRWLITVGNPAGFAGGYPDDGQWSVDTNTGETVYKFLEPEYREYFKWLNGMNAKGLLDPESFTHTYDTYISKISSGRVLSVADQDWNLYDARYALIDAGMEERTFAPLPVTLSEDHIHHGLMDYGFAGGWGIAISSTSEHQELAFDFLDWMASEEAQILINWGIEGEHYEIVDGQRVLFEETRHSMNTDGDFSRNSGVGYYIYPFPNWGTAAVDSNGQSITVNTREQVVANQLDVEKEVLSEYGMELWIDWFPQQDELQRSNHGAAYNFSIPAGSDLQIIQQRLDDITETRITQAVLADPAEFDALWDAMVVEMEEAGAEQANEEMTKLTQNILELWSGDVE</sequence>